<organism evidence="1 2">
    <name type="scientific">Crenichthys baileyi</name>
    <name type="common">White River springfish</name>
    <dbReference type="NCBI Taxonomy" id="28760"/>
    <lineage>
        <taxon>Eukaryota</taxon>
        <taxon>Metazoa</taxon>
        <taxon>Chordata</taxon>
        <taxon>Craniata</taxon>
        <taxon>Vertebrata</taxon>
        <taxon>Euteleostomi</taxon>
        <taxon>Actinopterygii</taxon>
        <taxon>Neopterygii</taxon>
        <taxon>Teleostei</taxon>
        <taxon>Neoteleostei</taxon>
        <taxon>Acanthomorphata</taxon>
        <taxon>Ovalentaria</taxon>
        <taxon>Atherinomorphae</taxon>
        <taxon>Cyprinodontiformes</taxon>
        <taxon>Goodeidae</taxon>
        <taxon>Crenichthys</taxon>
    </lineage>
</organism>
<comment type="caution">
    <text evidence="1">The sequence shown here is derived from an EMBL/GenBank/DDBJ whole genome shotgun (WGS) entry which is preliminary data.</text>
</comment>
<dbReference type="PANTHER" id="PTHR34444:SF1">
    <property type="entry name" value="CILIA- AND FLAGELLA-ASSOCIATED PROTEIN 90"/>
    <property type="match status" value="1"/>
</dbReference>
<name>A0AAV9SJD4_9TELE</name>
<reference evidence="1 2" key="1">
    <citation type="submission" date="2021-06" db="EMBL/GenBank/DDBJ databases">
        <authorList>
            <person name="Palmer J.M."/>
        </authorList>
    </citation>
    <scope>NUCLEOTIDE SEQUENCE [LARGE SCALE GENOMIC DNA]</scope>
    <source>
        <strain evidence="1 2">MEX-2019</strain>
        <tissue evidence="1">Muscle</tissue>
    </source>
</reference>
<dbReference type="InterPro" id="IPR027901">
    <property type="entry name" value="CFAP90"/>
</dbReference>
<accession>A0AAV9SJD4</accession>
<dbReference type="AlphaFoldDB" id="A0AAV9SJD4"/>
<dbReference type="PANTHER" id="PTHR34444">
    <property type="entry name" value="LOC361192"/>
    <property type="match status" value="1"/>
</dbReference>
<dbReference type="Proteomes" id="UP001311232">
    <property type="component" value="Unassembled WGS sequence"/>
</dbReference>
<dbReference type="EMBL" id="JAHHUM010000307">
    <property type="protein sequence ID" value="KAK5621380.1"/>
    <property type="molecule type" value="Genomic_DNA"/>
</dbReference>
<proteinExistence type="predicted"/>
<dbReference type="Pfam" id="PF15074">
    <property type="entry name" value="CFAP90"/>
    <property type="match status" value="1"/>
</dbReference>
<protein>
    <submittedName>
        <fullName evidence="1">Uncharacterized protein</fullName>
    </submittedName>
</protein>
<sequence>MVHSDSMSPTPPGIWSKLSRRWELNTSLAEGSARRSQQTLTMHLGLPSLSGILLFQQIQLTTRYPDCPHCCWKESLTVQISALQSHTLCSVCVAVIMPSSQQSGILALTTPCLRCYNYKKGGREKYQQMDVSFEAQSKSLATLSAFSYIPPRRNEPREMSYFNTKSKVSDVSTYDRVFHQDEGFDMKRRRDDRQHWKGMGLNINQEESSRAVPVLSSSEYGRRFSPALNQTARQCLAQGRIH</sequence>
<gene>
    <name evidence="1" type="ORF">CRENBAI_008382</name>
</gene>
<evidence type="ECO:0000313" key="1">
    <source>
        <dbReference type="EMBL" id="KAK5621380.1"/>
    </source>
</evidence>
<evidence type="ECO:0000313" key="2">
    <source>
        <dbReference type="Proteomes" id="UP001311232"/>
    </source>
</evidence>
<keyword evidence="2" id="KW-1185">Reference proteome</keyword>